<protein>
    <recommendedName>
        <fullName evidence="7">Golgi phosphoprotein 3</fullName>
    </recommendedName>
</protein>
<evidence type="ECO:0008006" key="7">
    <source>
        <dbReference type="Google" id="ProtNLM"/>
    </source>
</evidence>
<sequence>MRRLTLVDSLFFLAHDEFTGKPALRRTGLGIGMAGSALCDLLLAERITVERKRIRPLSRRGLAHPPLDGVFSEILRERERHTVREWVTHLRHDLGETVADNLLAAGVIDRETDRMLIRKNHRYPPRDLLMSTAARSKVRAAVLGTEQPDPHSVCLALLAWTIGLDDFCEPELDRAGLRAWAESTHRDLPKALAELISGVDAVCAAVVYTGDRR</sequence>
<evidence type="ECO:0000313" key="5">
    <source>
        <dbReference type="EMBL" id="AIG78982.1"/>
    </source>
</evidence>
<evidence type="ECO:0000256" key="1">
    <source>
        <dbReference type="ARBA" id="ARBA00004255"/>
    </source>
</evidence>
<organism evidence="5 6">
    <name type="scientific">Amycolatopsis japonica</name>
    <dbReference type="NCBI Taxonomy" id="208439"/>
    <lineage>
        <taxon>Bacteria</taxon>
        <taxon>Bacillati</taxon>
        <taxon>Actinomycetota</taxon>
        <taxon>Actinomycetes</taxon>
        <taxon>Pseudonocardiales</taxon>
        <taxon>Pseudonocardiaceae</taxon>
        <taxon>Amycolatopsis</taxon>
        <taxon>Amycolatopsis japonica group</taxon>
    </lineage>
</organism>
<dbReference type="GO" id="GO:0012505">
    <property type="term" value="C:endomembrane system"/>
    <property type="evidence" value="ECO:0007669"/>
    <property type="project" value="UniProtKB-ARBA"/>
</dbReference>
<dbReference type="HOGENOM" id="CLU_080168_4_1_11"/>
<dbReference type="Pfam" id="PF05719">
    <property type="entry name" value="GPP34"/>
    <property type="match status" value="1"/>
</dbReference>
<dbReference type="GO" id="GO:0070273">
    <property type="term" value="F:phosphatidylinositol-4-phosphate binding"/>
    <property type="evidence" value="ECO:0007669"/>
    <property type="project" value="InterPro"/>
</dbReference>
<gene>
    <name evidence="5" type="ORF">AJAP_30800</name>
</gene>
<keyword evidence="3" id="KW-0446">Lipid-binding</keyword>
<dbReference type="STRING" id="208439.AJAP_30800"/>
<keyword evidence="2" id="KW-0333">Golgi apparatus</keyword>
<accession>A0A075UXK5</accession>
<dbReference type="InterPro" id="IPR038261">
    <property type="entry name" value="GPP34-like_sf"/>
</dbReference>
<dbReference type="GO" id="GO:0005737">
    <property type="term" value="C:cytoplasm"/>
    <property type="evidence" value="ECO:0007669"/>
    <property type="project" value="UniProtKB-ARBA"/>
</dbReference>
<dbReference type="KEGG" id="aja:AJAP_30800"/>
<dbReference type="InterPro" id="IPR008628">
    <property type="entry name" value="GPP34-like"/>
</dbReference>
<evidence type="ECO:0000256" key="4">
    <source>
        <dbReference type="ARBA" id="ARBA00023136"/>
    </source>
</evidence>
<dbReference type="EMBL" id="CP008953">
    <property type="protein sequence ID" value="AIG78982.1"/>
    <property type="molecule type" value="Genomic_DNA"/>
</dbReference>
<dbReference type="RefSeq" id="WP_038517704.1">
    <property type="nucleotide sequence ID" value="NZ_CP008953.1"/>
</dbReference>
<comment type="subcellular location">
    <subcellularLocation>
        <location evidence="1">Golgi apparatus membrane</location>
        <topology evidence="1">Peripheral membrane protein</topology>
        <orientation evidence="1">Cytoplasmic side</orientation>
    </subcellularLocation>
</comment>
<name>A0A075UXK5_9PSEU</name>
<keyword evidence="6" id="KW-1185">Reference proteome</keyword>
<dbReference type="AlphaFoldDB" id="A0A075UXK5"/>
<evidence type="ECO:0000256" key="2">
    <source>
        <dbReference type="ARBA" id="ARBA00023034"/>
    </source>
</evidence>
<reference evidence="5 6" key="1">
    <citation type="journal article" date="2014" name="J. Biotechnol.">
        <title>Complete genome sequence of the actinobacterium Amycolatopsis japonica MG417-CF17(T) (=DSM 44213T) producing (S,S)-N,N'-ethylenediaminedisuccinic acid.</title>
        <authorList>
            <person name="Stegmann E."/>
            <person name="Albersmeier A."/>
            <person name="Spohn M."/>
            <person name="Gert H."/>
            <person name="Weber T."/>
            <person name="Wohlleben W."/>
            <person name="Kalinowski J."/>
            <person name="Ruckert C."/>
        </authorList>
    </citation>
    <scope>NUCLEOTIDE SEQUENCE [LARGE SCALE GENOMIC DNA]</scope>
    <source>
        <strain evidence="6">MG417-CF17 (DSM 44213)</strain>
    </source>
</reference>
<evidence type="ECO:0000313" key="6">
    <source>
        <dbReference type="Proteomes" id="UP000028492"/>
    </source>
</evidence>
<keyword evidence="4" id="KW-0472">Membrane</keyword>
<dbReference type="Proteomes" id="UP000028492">
    <property type="component" value="Chromosome"/>
</dbReference>
<evidence type="ECO:0000256" key="3">
    <source>
        <dbReference type="ARBA" id="ARBA00023121"/>
    </source>
</evidence>
<dbReference type="Gene3D" id="1.10.3630.10">
    <property type="entry name" value="yeast vps74-n-term truncation variant domain like"/>
    <property type="match status" value="1"/>
</dbReference>
<proteinExistence type="predicted"/>